<organism evidence="1 2">
    <name type="scientific">Pseudomonas fluorescens</name>
    <dbReference type="NCBI Taxonomy" id="294"/>
    <lineage>
        <taxon>Bacteria</taxon>
        <taxon>Pseudomonadati</taxon>
        <taxon>Pseudomonadota</taxon>
        <taxon>Gammaproteobacteria</taxon>
        <taxon>Pseudomonadales</taxon>
        <taxon>Pseudomonadaceae</taxon>
        <taxon>Pseudomonas</taxon>
    </lineage>
</organism>
<proteinExistence type="predicted"/>
<dbReference type="RefSeq" id="WP_106118504.1">
    <property type="nucleotide sequence ID" value="NZ_PVUH01000025.1"/>
</dbReference>
<accession>A0A2T0HQG0</accession>
<gene>
    <name evidence="1" type="ORF">C7A10_27160</name>
</gene>
<dbReference type="AlphaFoldDB" id="A0A2T0HQG0"/>
<evidence type="ECO:0000313" key="1">
    <source>
        <dbReference type="EMBL" id="PRW85324.1"/>
    </source>
</evidence>
<comment type="caution">
    <text evidence="1">The sequence shown here is derived from an EMBL/GenBank/DDBJ whole genome shotgun (WGS) entry which is preliminary data.</text>
</comment>
<dbReference type="Proteomes" id="UP000239731">
    <property type="component" value="Unassembled WGS sequence"/>
</dbReference>
<name>A0A2T0HQG0_PSEFL</name>
<evidence type="ECO:0000313" key="2">
    <source>
        <dbReference type="Proteomes" id="UP000239731"/>
    </source>
</evidence>
<reference evidence="1 2" key="1">
    <citation type="submission" date="2018-03" db="EMBL/GenBank/DDBJ databases">
        <title>Blue discolouration in mozzarella cheese caused by Pseudomonas fluorescens.</title>
        <authorList>
            <person name="Chiesa F."/>
            <person name="Dalmasso A."/>
            <person name="Lomonaco S."/>
        </authorList>
    </citation>
    <scope>NUCLEOTIDE SEQUENCE [LARGE SCALE GENOMIC DNA]</scope>
    <source>
        <strain evidence="1 2">11293</strain>
    </source>
</reference>
<sequence length="88" mass="9738">MSKPKNEPAFPVNSVADHEFTGATLRDYFATHTAIDHDEVGVRYAAAIVGRDMPDFAADPLGNSAFWAEYRARMRYIEADAMLAARST</sequence>
<dbReference type="EMBL" id="PVUH01000025">
    <property type="protein sequence ID" value="PRW85324.1"/>
    <property type="molecule type" value="Genomic_DNA"/>
</dbReference>
<protein>
    <submittedName>
        <fullName evidence="1">Uncharacterized protein</fullName>
    </submittedName>
</protein>